<name>A0A8X7XRI5_POPTO</name>
<evidence type="ECO:0000259" key="2">
    <source>
        <dbReference type="Pfam" id="PF14498"/>
    </source>
</evidence>
<dbReference type="Proteomes" id="UP000886885">
    <property type="component" value="Unassembled WGS sequence"/>
</dbReference>
<dbReference type="AlphaFoldDB" id="A0A8X7XRI5"/>
<protein>
    <recommendedName>
        <fullName evidence="2">Glycosyl hydrolase family 95 N-terminal domain-containing protein</fullName>
    </recommendedName>
</protein>
<gene>
    <name evidence="3" type="ORF">POTOM_061697</name>
</gene>
<dbReference type="EMBL" id="JAAWWB010001882">
    <property type="protein sequence ID" value="KAG6735657.1"/>
    <property type="molecule type" value="Genomic_DNA"/>
</dbReference>
<proteinExistence type="predicted"/>
<keyword evidence="1" id="KW-0812">Transmembrane</keyword>
<dbReference type="PANTHER" id="PTHR31084:SF0">
    <property type="entry name" value="ALPHA-L-FUCOSIDASE 2"/>
    <property type="match status" value="1"/>
</dbReference>
<reference evidence="3" key="1">
    <citation type="journal article" date="2020" name="bioRxiv">
        <title>Hybrid origin of Populus tomentosa Carr. identified through genome sequencing and phylogenomic analysis.</title>
        <authorList>
            <person name="An X."/>
            <person name="Gao K."/>
            <person name="Chen Z."/>
            <person name="Li J."/>
            <person name="Yang X."/>
            <person name="Yang X."/>
            <person name="Zhou J."/>
            <person name="Guo T."/>
            <person name="Zhao T."/>
            <person name="Huang S."/>
            <person name="Miao D."/>
            <person name="Khan W.U."/>
            <person name="Rao P."/>
            <person name="Ye M."/>
            <person name="Lei B."/>
            <person name="Liao W."/>
            <person name="Wang J."/>
            <person name="Ji L."/>
            <person name="Li Y."/>
            <person name="Guo B."/>
            <person name="Mustafa N.S."/>
            <person name="Li S."/>
            <person name="Yun Q."/>
            <person name="Keller S.R."/>
            <person name="Mao J."/>
            <person name="Zhang R."/>
            <person name="Strauss S.H."/>
        </authorList>
    </citation>
    <scope>NUCLEOTIDE SEQUENCE</scope>
    <source>
        <strain evidence="3">GM15</strain>
        <tissue evidence="3">Leaf</tissue>
    </source>
</reference>
<dbReference type="InterPro" id="IPR027414">
    <property type="entry name" value="GH95_N_dom"/>
</dbReference>
<dbReference type="GO" id="GO:0004560">
    <property type="term" value="F:alpha-L-fucosidase activity"/>
    <property type="evidence" value="ECO:0007669"/>
    <property type="project" value="TreeGrafter"/>
</dbReference>
<dbReference type="OrthoDB" id="1724298at2759"/>
<sequence>MTEDEGWVLLQLATKKDWWNPSLMEDNSGEGPTPLKVTFSGPAKHWTDAIPIGNGRLGAMIWGGVASETLQLNTIAEMLVESTAEDLYLLPALPQDKWADESTTHSVESLRCIKTYPLPSAASCRMLRLEGWKRDLATFRRVCIPNMMSDKWIHAIPIVVLLCLFTLWWFSYPGLRVYIVLIMTHRCPSTLGMLHLLHQLHPQLSPVPEDLTLSNEIEALPASNESFVLYENDEDFVKTTYRVDHEMPLSLNTNHVALTTTSATSPIAPVPQDLALGNETEENPVSNESLKLYGNDEAFYKADHGMLPLLNTNHAALSTLAPVTSPVAPVPQDLTLKDQTEAHSMSNESFSD</sequence>
<comment type="caution">
    <text evidence="3">The sequence shown here is derived from an EMBL/GenBank/DDBJ whole genome shotgun (WGS) entry which is preliminary data.</text>
</comment>
<keyword evidence="4" id="KW-1185">Reference proteome</keyword>
<dbReference type="Pfam" id="PF14498">
    <property type="entry name" value="Glyco_hyd_65N_2"/>
    <property type="match status" value="1"/>
</dbReference>
<accession>A0A8X7XRI5</accession>
<keyword evidence="1" id="KW-1133">Transmembrane helix</keyword>
<feature type="domain" description="Glycosyl hydrolase family 95 N-terminal" evidence="2">
    <location>
        <begin position="39"/>
        <end position="74"/>
    </location>
</feature>
<organism evidence="3 4">
    <name type="scientific">Populus tomentosa</name>
    <name type="common">Chinese white poplar</name>
    <dbReference type="NCBI Taxonomy" id="118781"/>
    <lineage>
        <taxon>Eukaryota</taxon>
        <taxon>Viridiplantae</taxon>
        <taxon>Streptophyta</taxon>
        <taxon>Embryophyta</taxon>
        <taxon>Tracheophyta</taxon>
        <taxon>Spermatophyta</taxon>
        <taxon>Magnoliopsida</taxon>
        <taxon>eudicotyledons</taxon>
        <taxon>Gunneridae</taxon>
        <taxon>Pentapetalae</taxon>
        <taxon>rosids</taxon>
        <taxon>fabids</taxon>
        <taxon>Malpighiales</taxon>
        <taxon>Salicaceae</taxon>
        <taxon>Saliceae</taxon>
        <taxon>Populus</taxon>
    </lineage>
</organism>
<evidence type="ECO:0000256" key="1">
    <source>
        <dbReference type="SAM" id="Phobius"/>
    </source>
</evidence>
<feature type="transmembrane region" description="Helical" evidence="1">
    <location>
        <begin position="152"/>
        <end position="171"/>
    </location>
</feature>
<evidence type="ECO:0000313" key="3">
    <source>
        <dbReference type="EMBL" id="KAG6735657.1"/>
    </source>
</evidence>
<dbReference type="PANTHER" id="PTHR31084">
    <property type="entry name" value="ALPHA-L-FUCOSIDASE 2"/>
    <property type="match status" value="1"/>
</dbReference>
<evidence type="ECO:0000313" key="4">
    <source>
        <dbReference type="Proteomes" id="UP000886885"/>
    </source>
</evidence>
<keyword evidence="1" id="KW-0472">Membrane</keyword>
<dbReference type="Gene3D" id="2.70.98.50">
    <property type="entry name" value="putative glycoside hydrolase family protein from bacillus halodurans"/>
    <property type="match status" value="1"/>
</dbReference>